<dbReference type="InterPro" id="IPR024370">
    <property type="entry name" value="PBP_domain"/>
</dbReference>
<accession>A0NR65</accession>
<feature type="domain" description="PBP" evidence="2">
    <location>
        <begin position="11"/>
        <end position="294"/>
    </location>
</feature>
<evidence type="ECO:0000313" key="4">
    <source>
        <dbReference type="Proteomes" id="UP000004848"/>
    </source>
</evidence>
<sequence length="330" mass="35279">MCGLFCLVSLSAEARDRLLIVGSSTVFPFSTAVAEAVGNSGMKFPIVESTGSGAGFALFCSGVGEHTPDITNASRRMKAPELETCHANGVTPVEVQIGYDGIVLANSRKGPKFTLTVEQIFEALAEKLPEKQPGKLPANGQLVDNPNLAWSDIDATLPQEKIEVLGPPPTSGTRDAFEELVMEEGCKAVKDLEKGGCTRIRRDGSFVEAGENDDLIVGALEANPVTVGIFGYSFLMQNRDKIQSVGVNGVEPTFEKIASGEYPVSRPLFFYIKKEHVGLIPGMEAYISAFTSDEAWGDDGYLAGKGLIPLSAEKRRQQAAEAQALPALHL</sequence>
<evidence type="ECO:0000313" key="3">
    <source>
        <dbReference type="EMBL" id="EAV44646.1"/>
    </source>
</evidence>
<dbReference type="Proteomes" id="UP000004848">
    <property type="component" value="Unassembled WGS sequence"/>
</dbReference>
<proteinExistence type="predicted"/>
<dbReference type="InterPro" id="IPR050811">
    <property type="entry name" value="Phosphate_ABC_transporter"/>
</dbReference>
<dbReference type="PANTHER" id="PTHR30570">
    <property type="entry name" value="PERIPLASMIC PHOSPHATE BINDING COMPONENT OF PHOSPHATE ABC TRANSPORTER"/>
    <property type="match status" value="1"/>
</dbReference>
<dbReference type="PANTHER" id="PTHR30570:SF1">
    <property type="entry name" value="PHOSPHATE-BINDING PROTEIN PSTS"/>
    <property type="match status" value="1"/>
</dbReference>
<name>A0NR65_ROSAI</name>
<dbReference type="eggNOG" id="COG0226">
    <property type="taxonomic scope" value="Bacteria"/>
</dbReference>
<dbReference type="Pfam" id="PF12849">
    <property type="entry name" value="PBP_like_2"/>
    <property type="match status" value="1"/>
</dbReference>
<comment type="caution">
    <text evidence="3">The sequence shown here is derived from an EMBL/GenBank/DDBJ whole genome shotgun (WGS) entry which is preliminary data.</text>
</comment>
<organism evidence="3 4">
    <name type="scientific">Roseibium aggregatum (strain ATCC 25650 / DSM 13394 / JCM 20685 / NBRC 16684 / NCIMB 2208 / IAM 12614 / B1)</name>
    <name type="common">Stappia aggregata</name>
    <dbReference type="NCBI Taxonomy" id="384765"/>
    <lineage>
        <taxon>Bacteria</taxon>
        <taxon>Pseudomonadati</taxon>
        <taxon>Pseudomonadota</taxon>
        <taxon>Alphaproteobacteria</taxon>
        <taxon>Hyphomicrobiales</taxon>
        <taxon>Stappiaceae</taxon>
        <taxon>Roseibium</taxon>
    </lineage>
</organism>
<dbReference type="AlphaFoldDB" id="A0NR65"/>
<evidence type="ECO:0000259" key="2">
    <source>
        <dbReference type="Pfam" id="PF12849"/>
    </source>
</evidence>
<dbReference type="SUPFAM" id="SSF53850">
    <property type="entry name" value="Periplasmic binding protein-like II"/>
    <property type="match status" value="1"/>
</dbReference>
<reference evidence="3 4" key="1">
    <citation type="submission" date="2006-05" db="EMBL/GenBank/DDBJ databases">
        <authorList>
            <person name="King G."/>
            <person name="Ferriera S."/>
            <person name="Johnson J."/>
            <person name="Kravitz S."/>
            <person name="Beeson K."/>
            <person name="Sutton G."/>
            <person name="Rogers Y.-H."/>
            <person name="Friedman R."/>
            <person name="Frazier M."/>
            <person name="Venter J.C."/>
        </authorList>
    </citation>
    <scope>NUCLEOTIDE SEQUENCE [LARGE SCALE GENOMIC DNA]</scope>
    <source>
        <strain evidence="4">ATCC 25650 / DSM 13394 / JCM 20685 / NBRC 16684 / NCIMB 2208 / IAM 12614 / B1</strain>
    </source>
</reference>
<protein>
    <submittedName>
        <fullName evidence="3">Phosphate ABC transporter, periplasmic binding protein</fullName>
    </submittedName>
</protein>
<gene>
    <name evidence="3" type="ORF">SIAM614_07198</name>
</gene>
<evidence type="ECO:0000256" key="1">
    <source>
        <dbReference type="ARBA" id="ARBA00022729"/>
    </source>
</evidence>
<dbReference type="Gene3D" id="3.40.190.10">
    <property type="entry name" value="Periplasmic binding protein-like II"/>
    <property type="match status" value="2"/>
</dbReference>
<keyword evidence="1" id="KW-0732">Signal</keyword>
<dbReference type="EMBL" id="AAUW01000005">
    <property type="protein sequence ID" value="EAV44646.1"/>
    <property type="molecule type" value="Genomic_DNA"/>
</dbReference>